<dbReference type="EMBL" id="JACCAU010000001">
    <property type="protein sequence ID" value="NYH15849.1"/>
    <property type="molecule type" value="Genomic_DNA"/>
</dbReference>
<accession>A0A7Y9W7V3</accession>
<gene>
    <name evidence="1" type="ORF">GGD41_003077</name>
</gene>
<dbReference type="Proteomes" id="UP000572540">
    <property type="component" value="Unassembled WGS sequence"/>
</dbReference>
<proteinExistence type="predicted"/>
<reference evidence="1 2" key="1">
    <citation type="submission" date="2020-07" db="EMBL/GenBank/DDBJ databases">
        <title>Exploring microbial biodiversity for novel pathways involved in the catabolism of aromatic compounds derived from lignin.</title>
        <authorList>
            <person name="Elkins J."/>
        </authorList>
    </citation>
    <scope>NUCLEOTIDE SEQUENCE [LARGE SCALE GENOMIC DNA]</scope>
    <source>
        <strain evidence="1 2">H2C3B</strain>
    </source>
</reference>
<name>A0A7Y9W7V3_9BURK</name>
<organism evidence="1 2">
    <name type="scientific">Paraburkholderia bryophila</name>
    <dbReference type="NCBI Taxonomy" id="420952"/>
    <lineage>
        <taxon>Bacteria</taxon>
        <taxon>Pseudomonadati</taxon>
        <taxon>Pseudomonadota</taxon>
        <taxon>Betaproteobacteria</taxon>
        <taxon>Burkholderiales</taxon>
        <taxon>Burkholderiaceae</taxon>
        <taxon>Paraburkholderia</taxon>
    </lineage>
</organism>
<evidence type="ECO:0000313" key="2">
    <source>
        <dbReference type="Proteomes" id="UP000572540"/>
    </source>
</evidence>
<dbReference type="AlphaFoldDB" id="A0A7Y9W7V3"/>
<sequence length="30" mass="3116">MRVAMRNAALGLLIGFTSGVSVGAQGRLRL</sequence>
<protein>
    <submittedName>
        <fullName evidence="1">Uncharacterized protein</fullName>
    </submittedName>
</protein>
<comment type="caution">
    <text evidence="1">The sequence shown here is derived from an EMBL/GenBank/DDBJ whole genome shotgun (WGS) entry which is preliminary data.</text>
</comment>
<evidence type="ECO:0000313" key="1">
    <source>
        <dbReference type="EMBL" id="NYH15849.1"/>
    </source>
</evidence>